<keyword evidence="2" id="KW-1185">Reference proteome</keyword>
<reference evidence="1" key="1">
    <citation type="submission" date="2023-08" db="EMBL/GenBank/DDBJ databases">
        <authorList>
            <person name="Chen Y."/>
            <person name="Shah S."/>
            <person name="Dougan E. K."/>
            <person name="Thang M."/>
            <person name="Chan C."/>
        </authorList>
    </citation>
    <scope>NUCLEOTIDE SEQUENCE</scope>
</reference>
<protein>
    <submittedName>
        <fullName evidence="1">Uncharacterized protein</fullName>
    </submittedName>
</protein>
<sequence>MSFQERSRSDLEPVALVPGISRQLSRRPAPAKFQDLPAGLAPVSDHEVSQRRRQEDEWRSLLVRQRRAEQRLGELMELEEERRTAIMELRQDVRALGKAVALLQDQVVCAGKPVESQRLDVHSFRLTALSNAVRRLQKMQATARCEAPVLRRAMASWSQLIHPKAKDRLEVAQEESQEARLVELVESLEGQATAVQDLSELVRAELKGNREDECREQAFRELAARVEVLEERSRWPLREARELEQRSLEAMDQVQRRAQGALAKLARRLREAGRGVETEAWNRFDQHARDGFGFLWGMHEHQV</sequence>
<accession>A0AA36IV48</accession>
<dbReference type="Proteomes" id="UP001178507">
    <property type="component" value="Unassembled WGS sequence"/>
</dbReference>
<evidence type="ECO:0000313" key="1">
    <source>
        <dbReference type="EMBL" id="CAJ1394465.1"/>
    </source>
</evidence>
<dbReference type="AlphaFoldDB" id="A0AA36IV48"/>
<dbReference type="EMBL" id="CAUJNA010002857">
    <property type="protein sequence ID" value="CAJ1394465.1"/>
    <property type="molecule type" value="Genomic_DNA"/>
</dbReference>
<evidence type="ECO:0000313" key="2">
    <source>
        <dbReference type="Proteomes" id="UP001178507"/>
    </source>
</evidence>
<proteinExistence type="predicted"/>
<comment type="caution">
    <text evidence="1">The sequence shown here is derived from an EMBL/GenBank/DDBJ whole genome shotgun (WGS) entry which is preliminary data.</text>
</comment>
<organism evidence="1 2">
    <name type="scientific">Effrenium voratum</name>
    <dbReference type="NCBI Taxonomy" id="2562239"/>
    <lineage>
        <taxon>Eukaryota</taxon>
        <taxon>Sar</taxon>
        <taxon>Alveolata</taxon>
        <taxon>Dinophyceae</taxon>
        <taxon>Suessiales</taxon>
        <taxon>Symbiodiniaceae</taxon>
        <taxon>Effrenium</taxon>
    </lineage>
</organism>
<name>A0AA36IV48_9DINO</name>
<gene>
    <name evidence="1" type="ORF">EVOR1521_LOCUS19116</name>
</gene>